<name>A0A4Y2WID6_ARAVE</name>
<dbReference type="EMBL" id="BGPR01060493">
    <property type="protein sequence ID" value="GBO36344.1"/>
    <property type="molecule type" value="Genomic_DNA"/>
</dbReference>
<protein>
    <submittedName>
        <fullName evidence="1">Uncharacterized protein</fullName>
    </submittedName>
</protein>
<evidence type="ECO:0000313" key="1">
    <source>
        <dbReference type="EMBL" id="GBO36344.1"/>
    </source>
</evidence>
<reference evidence="1 2" key="1">
    <citation type="journal article" date="2019" name="Sci. Rep.">
        <title>Orb-weaving spider Araneus ventricosus genome elucidates the spidroin gene catalogue.</title>
        <authorList>
            <person name="Kono N."/>
            <person name="Nakamura H."/>
            <person name="Ohtoshi R."/>
            <person name="Moran D.A.P."/>
            <person name="Shinohara A."/>
            <person name="Yoshida Y."/>
            <person name="Fujiwara M."/>
            <person name="Mori M."/>
            <person name="Tomita M."/>
            <person name="Arakawa K."/>
        </authorList>
    </citation>
    <scope>NUCLEOTIDE SEQUENCE [LARGE SCALE GENOMIC DNA]</scope>
</reference>
<gene>
    <name evidence="1" type="ORF">AVEN_112355_1</name>
</gene>
<dbReference type="Proteomes" id="UP000499080">
    <property type="component" value="Unassembled WGS sequence"/>
</dbReference>
<evidence type="ECO:0000313" key="2">
    <source>
        <dbReference type="Proteomes" id="UP000499080"/>
    </source>
</evidence>
<comment type="caution">
    <text evidence="1">The sequence shown here is derived from an EMBL/GenBank/DDBJ whole genome shotgun (WGS) entry which is preliminary data.</text>
</comment>
<dbReference type="AlphaFoldDB" id="A0A4Y2WID6"/>
<proteinExistence type="predicted"/>
<accession>A0A4Y2WID6</accession>
<sequence length="95" mass="10915">MPRAPDAPLLGPLVMEMRRCSKTSDRVAGMRGDTFCRQKRSARPRSEMEWPCDALQHSMKNCGAFFIKNNMFIGRLPQHKHVKQTHALTSQTLHH</sequence>
<organism evidence="1 2">
    <name type="scientific">Araneus ventricosus</name>
    <name type="common">Orbweaver spider</name>
    <name type="synonym">Epeira ventricosa</name>
    <dbReference type="NCBI Taxonomy" id="182803"/>
    <lineage>
        <taxon>Eukaryota</taxon>
        <taxon>Metazoa</taxon>
        <taxon>Ecdysozoa</taxon>
        <taxon>Arthropoda</taxon>
        <taxon>Chelicerata</taxon>
        <taxon>Arachnida</taxon>
        <taxon>Araneae</taxon>
        <taxon>Araneomorphae</taxon>
        <taxon>Entelegynae</taxon>
        <taxon>Araneoidea</taxon>
        <taxon>Araneidae</taxon>
        <taxon>Araneus</taxon>
    </lineage>
</organism>
<keyword evidence="2" id="KW-1185">Reference proteome</keyword>